<proteinExistence type="predicted"/>
<organism evidence="1 2">
    <name type="scientific">Spiroplasma phoeniceum P40</name>
    <dbReference type="NCBI Taxonomy" id="1276259"/>
    <lineage>
        <taxon>Bacteria</taxon>
        <taxon>Bacillati</taxon>
        <taxon>Mycoplasmatota</taxon>
        <taxon>Mollicutes</taxon>
        <taxon>Entomoplasmatales</taxon>
        <taxon>Spiroplasmataceae</taxon>
        <taxon>Spiroplasma</taxon>
    </lineage>
</organism>
<gene>
    <name evidence="1" type="ORF">SDAV_001281</name>
</gene>
<dbReference type="EMBL" id="CP031088">
    <property type="protein sequence ID" value="AXF96248.1"/>
    <property type="molecule type" value="Genomic_DNA"/>
</dbReference>
<reference evidence="2" key="1">
    <citation type="submission" date="2018-07" db="EMBL/GenBank/DDBJ databases">
        <title>Complete Genome Sequence of Spiroplasma phoeniceum.</title>
        <authorList>
            <person name="Davis R.E."/>
            <person name="Shao J.Y."/>
            <person name="Zhao Y."/>
            <person name="Silver A."/>
            <person name="Stump z."/>
            <person name="Gasparich G."/>
        </authorList>
    </citation>
    <scope>NUCLEOTIDE SEQUENCE [LARGE SCALE GENOMIC DNA]</scope>
    <source>
        <strain evidence="2">P40</strain>
    </source>
</reference>
<dbReference type="RefSeq" id="WP_114564910.1">
    <property type="nucleotide sequence ID" value="NZ_CP031088.1"/>
</dbReference>
<accession>A0A345DPW0</accession>
<evidence type="ECO:0000313" key="2">
    <source>
        <dbReference type="Proteomes" id="UP000253689"/>
    </source>
</evidence>
<evidence type="ECO:0000313" key="1">
    <source>
        <dbReference type="EMBL" id="AXF96248.1"/>
    </source>
</evidence>
<dbReference type="Proteomes" id="UP000253689">
    <property type="component" value="Chromosome"/>
</dbReference>
<name>A0A345DPW0_9MOLU</name>
<keyword evidence="2" id="KW-1185">Reference proteome</keyword>
<dbReference type="KEGG" id="sphh:SDAV_001281"/>
<protein>
    <submittedName>
        <fullName evidence="1">Spiroplasma plectrovirus-related protein</fullName>
    </submittedName>
</protein>
<sequence>MIKQDFFMHNLSLENYAFSFGIRLAKPFYGVSIEPKDKNFWLKNLLINHIIKIDFSYRSLFEKYKITEENFKLAEPKYYIDNVL</sequence>
<dbReference type="AlphaFoldDB" id="A0A345DPW0"/>